<dbReference type="Gramene" id="CDP16809">
    <property type="protein sequence ID" value="CDP16809"/>
    <property type="gene ID" value="GSCOC_T00019327001"/>
</dbReference>
<proteinExistence type="predicted"/>
<dbReference type="Proteomes" id="UP000295252">
    <property type="component" value="Chromosome I"/>
</dbReference>
<dbReference type="EMBL" id="HG739220">
    <property type="protein sequence ID" value="CDP16809.1"/>
    <property type="molecule type" value="Genomic_DNA"/>
</dbReference>
<dbReference type="InParanoid" id="A0A068V8J6"/>
<gene>
    <name evidence="1" type="ORF">GSCOC_T00019327001</name>
</gene>
<keyword evidence="2" id="KW-1185">Reference proteome</keyword>
<accession>A0A068V8J6</accession>
<reference evidence="2" key="1">
    <citation type="journal article" date="2014" name="Science">
        <title>The coffee genome provides insight into the convergent evolution of caffeine biosynthesis.</title>
        <authorList>
            <person name="Denoeud F."/>
            <person name="Carretero-Paulet L."/>
            <person name="Dereeper A."/>
            <person name="Droc G."/>
            <person name="Guyot R."/>
            <person name="Pietrella M."/>
            <person name="Zheng C."/>
            <person name="Alberti A."/>
            <person name="Anthony F."/>
            <person name="Aprea G."/>
            <person name="Aury J.M."/>
            <person name="Bento P."/>
            <person name="Bernard M."/>
            <person name="Bocs S."/>
            <person name="Campa C."/>
            <person name="Cenci A."/>
            <person name="Combes M.C."/>
            <person name="Crouzillat D."/>
            <person name="Da Silva C."/>
            <person name="Daddiego L."/>
            <person name="De Bellis F."/>
            <person name="Dussert S."/>
            <person name="Garsmeur O."/>
            <person name="Gayraud T."/>
            <person name="Guignon V."/>
            <person name="Jahn K."/>
            <person name="Jamilloux V."/>
            <person name="Joet T."/>
            <person name="Labadie K."/>
            <person name="Lan T."/>
            <person name="Leclercq J."/>
            <person name="Lepelley M."/>
            <person name="Leroy T."/>
            <person name="Li L.T."/>
            <person name="Librado P."/>
            <person name="Lopez L."/>
            <person name="Munoz A."/>
            <person name="Noel B."/>
            <person name="Pallavicini A."/>
            <person name="Perrotta G."/>
            <person name="Poncet V."/>
            <person name="Pot D."/>
            <person name="Priyono X."/>
            <person name="Rigoreau M."/>
            <person name="Rouard M."/>
            <person name="Rozas J."/>
            <person name="Tranchant-Dubreuil C."/>
            <person name="VanBuren R."/>
            <person name="Zhang Q."/>
            <person name="Andrade A.C."/>
            <person name="Argout X."/>
            <person name="Bertrand B."/>
            <person name="de Kochko A."/>
            <person name="Graziosi G."/>
            <person name="Henry R.J."/>
            <person name="Jayarama X."/>
            <person name="Ming R."/>
            <person name="Nagai C."/>
            <person name="Rounsley S."/>
            <person name="Sankoff D."/>
            <person name="Giuliano G."/>
            <person name="Albert V.A."/>
            <person name="Wincker P."/>
            <person name="Lashermes P."/>
        </authorList>
    </citation>
    <scope>NUCLEOTIDE SEQUENCE [LARGE SCALE GENOMIC DNA]</scope>
    <source>
        <strain evidence="2">cv. DH200-94</strain>
    </source>
</reference>
<organism evidence="1 2">
    <name type="scientific">Coffea canephora</name>
    <name type="common">Robusta coffee</name>
    <dbReference type="NCBI Taxonomy" id="49390"/>
    <lineage>
        <taxon>Eukaryota</taxon>
        <taxon>Viridiplantae</taxon>
        <taxon>Streptophyta</taxon>
        <taxon>Embryophyta</taxon>
        <taxon>Tracheophyta</taxon>
        <taxon>Spermatophyta</taxon>
        <taxon>Magnoliopsida</taxon>
        <taxon>eudicotyledons</taxon>
        <taxon>Gunneridae</taxon>
        <taxon>Pentapetalae</taxon>
        <taxon>asterids</taxon>
        <taxon>lamiids</taxon>
        <taxon>Gentianales</taxon>
        <taxon>Rubiaceae</taxon>
        <taxon>Ixoroideae</taxon>
        <taxon>Gardenieae complex</taxon>
        <taxon>Bertiereae - Coffeeae clade</taxon>
        <taxon>Coffeeae</taxon>
        <taxon>Coffea</taxon>
    </lineage>
</organism>
<evidence type="ECO:0000313" key="1">
    <source>
        <dbReference type="EMBL" id="CDP16809.1"/>
    </source>
</evidence>
<evidence type="ECO:0000313" key="2">
    <source>
        <dbReference type="Proteomes" id="UP000295252"/>
    </source>
</evidence>
<dbReference type="AlphaFoldDB" id="A0A068V8J6"/>
<name>A0A068V8J6_COFCA</name>
<sequence>MWFGNFSTQLTRSTRELVQVCKICLGSRVHVFGQRTPTFLFCSYENVKREELFSLISQFVEMMSGLCQACRK</sequence>
<protein>
    <submittedName>
        <fullName evidence="1">Uncharacterized protein</fullName>
    </submittedName>
</protein>